<dbReference type="AlphaFoldDB" id="A0A6J7GSP2"/>
<dbReference type="EMBL" id="CAFBMR010000024">
    <property type="protein sequence ID" value="CAB4911457.1"/>
    <property type="molecule type" value="Genomic_DNA"/>
</dbReference>
<proteinExistence type="predicted"/>
<reference evidence="1" key="1">
    <citation type="submission" date="2020-05" db="EMBL/GenBank/DDBJ databases">
        <authorList>
            <person name="Chiriac C."/>
            <person name="Salcher M."/>
            <person name="Ghai R."/>
            <person name="Kavagutti S V."/>
        </authorList>
    </citation>
    <scope>NUCLEOTIDE SEQUENCE</scope>
</reference>
<dbReference type="SUPFAM" id="SSF55469">
    <property type="entry name" value="FMN-dependent nitroreductase-like"/>
    <property type="match status" value="1"/>
</dbReference>
<dbReference type="InterPro" id="IPR000415">
    <property type="entry name" value="Nitroreductase-like"/>
</dbReference>
<evidence type="ECO:0000313" key="1">
    <source>
        <dbReference type="EMBL" id="CAB4911457.1"/>
    </source>
</evidence>
<sequence length="61" mass="6276">MRALGLAAGPMGGFNAAGVDADLLAGTSLRSFVVVNIGKPGENASTDRLPRLEYEEVVTSL</sequence>
<protein>
    <submittedName>
        <fullName evidence="1">Unannotated protein</fullName>
    </submittedName>
</protein>
<name>A0A6J7GSP2_9ZZZZ</name>
<gene>
    <name evidence="1" type="ORF">UFOPK3610_00828</name>
</gene>
<dbReference type="Gene3D" id="3.40.109.10">
    <property type="entry name" value="NADH Oxidase"/>
    <property type="match status" value="1"/>
</dbReference>
<organism evidence="1">
    <name type="scientific">freshwater metagenome</name>
    <dbReference type="NCBI Taxonomy" id="449393"/>
    <lineage>
        <taxon>unclassified sequences</taxon>
        <taxon>metagenomes</taxon>
        <taxon>ecological metagenomes</taxon>
    </lineage>
</organism>
<dbReference type="GO" id="GO:0016491">
    <property type="term" value="F:oxidoreductase activity"/>
    <property type="evidence" value="ECO:0007669"/>
    <property type="project" value="InterPro"/>
</dbReference>
<accession>A0A6J7GSP2</accession>